<evidence type="ECO:0000313" key="1">
    <source>
        <dbReference type="EMBL" id="RIW13860.1"/>
    </source>
</evidence>
<sequence length="229" mass="26131">MTQTNLLNQLQLTMSSVEIAKITGKPHKNVIRDIRELLKVLDIDGSDLSHHDNRGYTSHYNLDKDLTMTLVSGYDAKLRFSIVKRWRELEEAANPSFELLTPELLIQRAYDLKAQEADEKSDDTCTPTQLASLVQKLGNFKNVTAEAMNVTLCKMGFQERTRTATGVSYQLTQKGKQYGVIASGNARNTFIHWRAATAKVIYDWRQQQTIPISQQQMRTIKSTRPNFHI</sequence>
<dbReference type="AlphaFoldDB" id="A0A8B3DGR4"/>
<name>A0A8B3DGR4_VIBHA</name>
<dbReference type="Pfam" id="PF09669">
    <property type="entry name" value="Phage_pRha"/>
    <property type="match status" value="1"/>
</dbReference>
<dbReference type="Proteomes" id="UP000253437">
    <property type="component" value="Unassembled WGS sequence"/>
</dbReference>
<evidence type="ECO:0008006" key="3">
    <source>
        <dbReference type="Google" id="ProtNLM"/>
    </source>
</evidence>
<dbReference type="InterPro" id="IPR014054">
    <property type="entry name" value="Phage_regulatory_Rha"/>
</dbReference>
<evidence type="ECO:0000313" key="2">
    <source>
        <dbReference type="Proteomes" id="UP000253437"/>
    </source>
</evidence>
<dbReference type="RefSeq" id="WP_114092120.1">
    <property type="nucleotide sequence ID" value="NZ_QOUW02000027.1"/>
</dbReference>
<protein>
    <recommendedName>
        <fullName evidence="3">Rha family transcriptional regulator</fullName>
    </recommendedName>
</protein>
<reference evidence="1 2" key="1">
    <citation type="submission" date="2018-08" db="EMBL/GenBank/DDBJ databases">
        <title>Vibrio harveyi strains pathogenic to white snook Centropomus viridis Lockington (1877) and potential probiotic bacteria.</title>
        <authorList>
            <person name="Soto-Rodriguez S."/>
            <person name="Gomez-Gil B."/>
            <person name="Lozano-Olvera R."/>
        </authorList>
    </citation>
    <scope>NUCLEOTIDE SEQUENCE [LARGE SCALE GENOMIC DNA]</scope>
    <source>
        <strain evidence="1 2">CAIM 1508</strain>
    </source>
</reference>
<dbReference type="EMBL" id="QOUW02000027">
    <property type="protein sequence ID" value="RIW13860.1"/>
    <property type="molecule type" value="Genomic_DNA"/>
</dbReference>
<accession>A0A8B3DGR4</accession>
<comment type="caution">
    <text evidence="1">The sequence shown here is derived from an EMBL/GenBank/DDBJ whole genome shotgun (WGS) entry which is preliminary data.</text>
</comment>
<organism evidence="1 2">
    <name type="scientific">Vibrio harveyi</name>
    <name type="common">Beneckea harveyi</name>
    <dbReference type="NCBI Taxonomy" id="669"/>
    <lineage>
        <taxon>Bacteria</taxon>
        <taxon>Pseudomonadati</taxon>
        <taxon>Pseudomonadota</taxon>
        <taxon>Gammaproteobacteria</taxon>
        <taxon>Vibrionales</taxon>
        <taxon>Vibrionaceae</taxon>
        <taxon>Vibrio</taxon>
    </lineage>
</organism>
<gene>
    <name evidence="1" type="ORF">DS957_010030</name>
</gene>
<proteinExistence type="predicted"/>